<name>A0A975ENN2_9RHOB</name>
<dbReference type="RefSeq" id="WP_209355733.1">
    <property type="nucleotide sequence ID" value="NZ_CP060010.1"/>
</dbReference>
<dbReference type="KEGG" id="cact:HZ995_11185"/>
<dbReference type="AlphaFoldDB" id="A0A975ENN2"/>
<accession>A0A975ENN2</accession>
<reference evidence="1" key="1">
    <citation type="submission" date="2020-07" db="EMBL/GenBank/DDBJ databases">
        <title>Genome sequences of bacteria associated with the marine, planktonic diatom Thalassiosira profunda strain ECT2AJA-044.</title>
        <authorList>
            <person name="Gargas C.B."/>
            <person name="Roberts W.R."/>
            <person name="Alverson A.J."/>
        </authorList>
    </citation>
    <scope>NUCLEOTIDE SEQUENCE</scope>
    <source>
        <strain evidence="1">ECT2AJA-044</strain>
    </source>
</reference>
<organism evidence="1 2">
    <name type="scientific">Cognatishimia activa</name>
    <dbReference type="NCBI Taxonomy" id="1715691"/>
    <lineage>
        <taxon>Bacteria</taxon>
        <taxon>Pseudomonadati</taxon>
        <taxon>Pseudomonadota</taxon>
        <taxon>Alphaproteobacteria</taxon>
        <taxon>Rhodobacterales</taxon>
        <taxon>Paracoccaceae</taxon>
        <taxon>Cognatishimia</taxon>
    </lineage>
</organism>
<dbReference type="Proteomes" id="UP000665026">
    <property type="component" value="Chromosome"/>
</dbReference>
<gene>
    <name evidence="1" type="ORF">HZ995_11185</name>
</gene>
<dbReference type="EMBL" id="CP060010">
    <property type="protein sequence ID" value="QTN35047.1"/>
    <property type="molecule type" value="Genomic_DNA"/>
</dbReference>
<evidence type="ECO:0000313" key="1">
    <source>
        <dbReference type="EMBL" id="QTN35047.1"/>
    </source>
</evidence>
<sequence>MKRSDIVLVDACIIIEAHRVGVWNAMHKNLTLETVETCIIEAQTGRANRLDPAVLDAELRAGFSAVHQVSQAEIANHLAAAEGNLPVIDAGELELWVHACQRDDVWFLCGPDRASMRFGYELGYVDRLVSMEQVLDLAGVQNSGINAHYQEKWLSELKTNLTMGIL</sequence>
<protein>
    <submittedName>
        <fullName evidence="1">Uncharacterized protein</fullName>
    </submittedName>
</protein>
<evidence type="ECO:0000313" key="2">
    <source>
        <dbReference type="Proteomes" id="UP000665026"/>
    </source>
</evidence>
<proteinExistence type="predicted"/>